<feature type="region of interest" description="Disordered" evidence="2">
    <location>
        <begin position="51"/>
        <end position="87"/>
    </location>
</feature>
<dbReference type="Proteomes" id="UP000737018">
    <property type="component" value="Unassembled WGS sequence"/>
</dbReference>
<evidence type="ECO:0000256" key="1">
    <source>
        <dbReference type="SAM" id="Coils"/>
    </source>
</evidence>
<evidence type="ECO:0008006" key="5">
    <source>
        <dbReference type="Google" id="ProtNLM"/>
    </source>
</evidence>
<dbReference type="GO" id="GO:0005875">
    <property type="term" value="C:microtubule associated complex"/>
    <property type="evidence" value="ECO:0007669"/>
    <property type="project" value="TreeGrafter"/>
</dbReference>
<dbReference type="GO" id="GO:0007052">
    <property type="term" value="P:mitotic spindle organization"/>
    <property type="evidence" value="ECO:0007669"/>
    <property type="project" value="TreeGrafter"/>
</dbReference>
<proteinExistence type="predicted"/>
<comment type="caution">
    <text evidence="3">The sequence shown here is derived from an EMBL/GenBank/DDBJ whole genome shotgun (WGS) entry which is preliminary data.</text>
</comment>
<dbReference type="PANTHER" id="PTHR47969">
    <property type="entry name" value="CHROMOSOME-ASSOCIATED KINESIN KIF4A-RELATED"/>
    <property type="match status" value="1"/>
</dbReference>
<organism evidence="3 4">
    <name type="scientific">Castanea mollissima</name>
    <name type="common">Chinese chestnut</name>
    <dbReference type="NCBI Taxonomy" id="60419"/>
    <lineage>
        <taxon>Eukaryota</taxon>
        <taxon>Viridiplantae</taxon>
        <taxon>Streptophyta</taxon>
        <taxon>Embryophyta</taxon>
        <taxon>Tracheophyta</taxon>
        <taxon>Spermatophyta</taxon>
        <taxon>Magnoliopsida</taxon>
        <taxon>eudicotyledons</taxon>
        <taxon>Gunneridae</taxon>
        <taxon>Pentapetalae</taxon>
        <taxon>rosids</taxon>
        <taxon>fabids</taxon>
        <taxon>Fagales</taxon>
        <taxon>Fagaceae</taxon>
        <taxon>Castanea</taxon>
    </lineage>
</organism>
<dbReference type="AlphaFoldDB" id="A0A8J4VC92"/>
<evidence type="ECO:0000313" key="4">
    <source>
        <dbReference type="Proteomes" id="UP000737018"/>
    </source>
</evidence>
<name>A0A8J4VC92_9ROSI</name>
<dbReference type="InterPro" id="IPR027640">
    <property type="entry name" value="Kinesin-like_fam"/>
</dbReference>
<dbReference type="Pfam" id="PF25764">
    <property type="entry name" value="KIF21A_4th"/>
    <property type="match status" value="1"/>
</dbReference>
<evidence type="ECO:0000313" key="3">
    <source>
        <dbReference type="EMBL" id="KAF3956083.1"/>
    </source>
</evidence>
<dbReference type="OrthoDB" id="1739830at2759"/>
<dbReference type="PANTHER" id="PTHR47969:SF6">
    <property type="entry name" value="KINESIN-LIKE PROTEIN KIN-4C"/>
    <property type="match status" value="1"/>
</dbReference>
<accession>A0A8J4VC92</accession>
<reference evidence="3" key="1">
    <citation type="submission" date="2020-03" db="EMBL/GenBank/DDBJ databases">
        <title>Castanea mollissima Vanexum genome sequencing.</title>
        <authorList>
            <person name="Staton M."/>
        </authorList>
    </citation>
    <scope>NUCLEOTIDE SEQUENCE</scope>
    <source>
        <tissue evidence="3">Leaf</tissue>
    </source>
</reference>
<feature type="coiled-coil region" evidence="1">
    <location>
        <begin position="294"/>
        <end position="361"/>
    </location>
</feature>
<keyword evidence="4" id="KW-1185">Reference proteome</keyword>
<feature type="compositionally biased region" description="Basic and acidic residues" evidence="2">
    <location>
        <begin position="52"/>
        <end position="61"/>
    </location>
</feature>
<dbReference type="EMBL" id="JRKL02003200">
    <property type="protein sequence ID" value="KAF3956083.1"/>
    <property type="molecule type" value="Genomic_DNA"/>
</dbReference>
<feature type="coiled-coil region" evidence="1">
    <location>
        <begin position="221"/>
        <end position="262"/>
    </location>
</feature>
<feature type="region of interest" description="Disordered" evidence="2">
    <location>
        <begin position="501"/>
        <end position="566"/>
    </location>
</feature>
<protein>
    <recommendedName>
        <fullName evidence="5">Tesmin/TSO1-like CXC domain-containing protein</fullName>
    </recommendedName>
</protein>
<sequence>MFLHSRLIICGGGLIRVYSGRCVKEFIQSIGVASSADVELWALRPPIGFESDSNKQKEMKKANRRSKQASPGASSSSPGSDDKRKQNYEERVRHLEQENKAFQKEIEELRGKVANGSLSPASNGSVEKLKEDYLQKLNVLEEQVTELKKKQRVQSQLSTKRPKGDEATRRLQFEIQSLKAQKVQLHCKNKLESVQFRVSKASLEKEVLQLRKEKRRDAYEMQKLLASNQRLKMVLQRKTEEASAATKRLRELIESRKALSRRSAGARVGKTHGVQALQGVEHEFEASSWLHELCSQYERQMEEMAEEVAMLREESELLKQENLRCPLQEKEVDCLEQDEDIKDLKEQIVSLSGLVRQLQIQKAEFVHRDKSQDNLGQPSFSAGSSEDFFQSLDTCESEHFGDTNATKEKNAVTICCSCSKKSLCKTTKCRCRSTGAGCGKSCGCALSKCTNREAVQVKLSSTPQSEMAESVLNCSEIVEAEMTNTVASQGAMLLQRALDEKPVEMNGNHRTRKQPLADIGNRLIESDDLKPGRKKKGRKPEIQVVTVDPPSSLPENIKGQRKADKK</sequence>
<evidence type="ECO:0000256" key="2">
    <source>
        <dbReference type="SAM" id="MobiDB-lite"/>
    </source>
</evidence>
<dbReference type="GO" id="GO:0051231">
    <property type="term" value="P:spindle elongation"/>
    <property type="evidence" value="ECO:0007669"/>
    <property type="project" value="TreeGrafter"/>
</dbReference>
<dbReference type="GO" id="GO:0003777">
    <property type="term" value="F:microtubule motor activity"/>
    <property type="evidence" value="ECO:0007669"/>
    <property type="project" value="InterPro"/>
</dbReference>
<gene>
    <name evidence="3" type="ORF">CMV_018765</name>
</gene>
<dbReference type="GO" id="GO:0007018">
    <property type="term" value="P:microtubule-based movement"/>
    <property type="evidence" value="ECO:0007669"/>
    <property type="project" value="InterPro"/>
</dbReference>
<keyword evidence="1" id="KW-0175">Coiled coil</keyword>
<feature type="compositionally biased region" description="Low complexity" evidence="2">
    <location>
        <begin position="69"/>
        <end position="79"/>
    </location>
</feature>